<name>A0A5J5CMJ1_9PERO</name>
<proteinExistence type="predicted"/>
<protein>
    <submittedName>
        <fullName evidence="1">Uncharacterized protein</fullName>
    </submittedName>
</protein>
<keyword evidence="2" id="KW-1185">Reference proteome</keyword>
<dbReference type="AlphaFoldDB" id="A0A5J5CMJ1"/>
<gene>
    <name evidence="1" type="ORF">FQN60_008596</name>
</gene>
<feature type="non-terminal residue" evidence="1">
    <location>
        <position position="1"/>
    </location>
</feature>
<evidence type="ECO:0000313" key="2">
    <source>
        <dbReference type="Proteomes" id="UP000327493"/>
    </source>
</evidence>
<reference evidence="1 2" key="1">
    <citation type="submission" date="2019-08" db="EMBL/GenBank/DDBJ databases">
        <title>A chromosome-level genome assembly, high-density linkage maps, and genome scans reveal the genomic architecture of hybrid incompatibilities underlying speciation via character displacement in darters (Percidae: Etheostominae).</title>
        <authorList>
            <person name="Moran R.L."/>
            <person name="Catchen J.M."/>
            <person name="Fuller R.C."/>
        </authorList>
    </citation>
    <scope>NUCLEOTIDE SEQUENCE [LARGE SCALE GENOMIC DNA]</scope>
    <source>
        <strain evidence="1">EspeVRDwgs_2016</strain>
        <tissue evidence="1">Muscle</tissue>
    </source>
</reference>
<accession>A0A5J5CMJ1</accession>
<organism evidence="1 2">
    <name type="scientific">Etheostoma spectabile</name>
    <name type="common">orangethroat darter</name>
    <dbReference type="NCBI Taxonomy" id="54343"/>
    <lineage>
        <taxon>Eukaryota</taxon>
        <taxon>Metazoa</taxon>
        <taxon>Chordata</taxon>
        <taxon>Craniata</taxon>
        <taxon>Vertebrata</taxon>
        <taxon>Euteleostomi</taxon>
        <taxon>Actinopterygii</taxon>
        <taxon>Neopterygii</taxon>
        <taxon>Teleostei</taxon>
        <taxon>Neoteleostei</taxon>
        <taxon>Acanthomorphata</taxon>
        <taxon>Eupercaria</taxon>
        <taxon>Perciformes</taxon>
        <taxon>Percoidei</taxon>
        <taxon>Percidae</taxon>
        <taxon>Etheostomatinae</taxon>
        <taxon>Etheostoma</taxon>
    </lineage>
</organism>
<comment type="caution">
    <text evidence="1">The sequence shown here is derived from an EMBL/GenBank/DDBJ whole genome shotgun (WGS) entry which is preliminary data.</text>
</comment>
<dbReference type="Proteomes" id="UP000327493">
    <property type="component" value="Chromosome 20"/>
</dbReference>
<sequence length="38" mass="4403">QRSKVKAACWAGLSTDQVHCDPDCRGLLWWRNKVNGFR</sequence>
<evidence type="ECO:0000313" key="1">
    <source>
        <dbReference type="EMBL" id="KAA8581856.1"/>
    </source>
</evidence>
<dbReference type="EMBL" id="VOFY01000020">
    <property type="protein sequence ID" value="KAA8581856.1"/>
    <property type="molecule type" value="Genomic_DNA"/>
</dbReference>